<dbReference type="SMART" id="SM00175">
    <property type="entry name" value="RAB"/>
    <property type="match status" value="1"/>
</dbReference>
<dbReference type="NCBIfam" id="TIGR00231">
    <property type="entry name" value="small_GTP"/>
    <property type="match status" value="1"/>
</dbReference>
<dbReference type="InterPro" id="IPR001806">
    <property type="entry name" value="Small_GTPase"/>
</dbReference>
<reference evidence="4" key="1">
    <citation type="journal article" date="2020" name="Stud. Mycol.">
        <title>101 Dothideomycetes genomes: a test case for predicting lifestyles and emergence of pathogens.</title>
        <authorList>
            <person name="Haridas S."/>
            <person name="Albert R."/>
            <person name="Binder M."/>
            <person name="Bloem J."/>
            <person name="Labutti K."/>
            <person name="Salamov A."/>
            <person name="Andreopoulos B."/>
            <person name="Baker S."/>
            <person name="Barry K."/>
            <person name="Bills G."/>
            <person name="Bluhm B."/>
            <person name="Cannon C."/>
            <person name="Castanera R."/>
            <person name="Culley D."/>
            <person name="Daum C."/>
            <person name="Ezra D."/>
            <person name="Gonzalez J."/>
            <person name="Henrissat B."/>
            <person name="Kuo A."/>
            <person name="Liang C."/>
            <person name="Lipzen A."/>
            <person name="Lutzoni F."/>
            <person name="Magnuson J."/>
            <person name="Mondo S."/>
            <person name="Nolan M."/>
            <person name="Ohm R."/>
            <person name="Pangilinan J."/>
            <person name="Park H.-J."/>
            <person name="Ramirez L."/>
            <person name="Alfaro M."/>
            <person name="Sun H."/>
            <person name="Tritt A."/>
            <person name="Yoshinaga Y."/>
            <person name="Zwiers L.-H."/>
            <person name="Turgeon B."/>
            <person name="Goodwin S."/>
            <person name="Spatafora J."/>
            <person name="Crous P."/>
            <person name="Grigoriev I."/>
        </authorList>
    </citation>
    <scope>NUCLEOTIDE SEQUENCE</scope>
    <source>
        <strain evidence="4">CBS 207.26</strain>
    </source>
</reference>
<gene>
    <name evidence="4" type="ORF">K469DRAFT_550635</name>
</gene>
<dbReference type="AlphaFoldDB" id="A0A6A6EQY1"/>
<dbReference type="EMBL" id="ML994613">
    <property type="protein sequence ID" value="KAF2193392.1"/>
    <property type="molecule type" value="Genomic_DNA"/>
</dbReference>
<accession>A0A6A6EQY1</accession>
<dbReference type="PROSITE" id="PS51419">
    <property type="entry name" value="RAB"/>
    <property type="match status" value="1"/>
</dbReference>
<dbReference type="SMART" id="SM00174">
    <property type="entry name" value="RHO"/>
    <property type="match status" value="1"/>
</dbReference>
<dbReference type="CDD" id="cd00157">
    <property type="entry name" value="Rho"/>
    <property type="match status" value="1"/>
</dbReference>
<sequence>MNFSKTKLIPEQKVRGGKIRRKVIVLGDAACGKSWLLSTYSHGHPPKTDISTAVDIYVSHISIDRSDLELSVWDSSGLEEYEDMRRQTYHDAHLVLVCFSIANPASYRNVFFVWSLEAKSRLRNVPIILVGCKMDLRHEPKTLEDLAKRERSPVSPEQVRTLKASCTQFIGFNMMKDMGAIAYFETSALSHQGLPELFEYAALAAIHKGSPSEEVFIPKSPVRQSLKKWKKPVSLSRLMSRSVS</sequence>
<dbReference type="Pfam" id="PF00071">
    <property type="entry name" value="Ras"/>
    <property type="match status" value="1"/>
</dbReference>
<keyword evidence="5" id="KW-1185">Reference proteome</keyword>
<dbReference type="SUPFAM" id="SSF52540">
    <property type="entry name" value="P-loop containing nucleoside triphosphate hydrolases"/>
    <property type="match status" value="1"/>
</dbReference>
<evidence type="ECO:0000313" key="4">
    <source>
        <dbReference type="EMBL" id="KAF2193392.1"/>
    </source>
</evidence>
<dbReference type="PROSITE" id="PS51421">
    <property type="entry name" value="RAS"/>
    <property type="match status" value="1"/>
</dbReference>
<protein>
    <submittedName>
        <fullName evidence="4">P-loop containing nucleoside triphosphate hydrolase protein</fullName>
    </submittedName>
</protein>
<dbReference type="OrthoDB" id="8830751at2759"/>
<keyword evidence="4" id="KW-0378">Hydrolase</keyword>
<dbReference type="SMART" id="SM00173">
    <property type="entry name" value="RAS"/>
    <property type="match status" value="1"/>
</dbReference>
<keyword evidence="2" id="KW-0547">Nucleotide-binding</keyword>
<evidence type="ECO:0000313" key="5">
    <source>
        <dbReference type="Proteomes" id="UP000800200"/>
    </source>
</evidence>
<dbReference type="Proteomes" id="UP000800200">
    <property type="component" value="Unassembled WGS sequence"/>
</dbReference>
<evidence type="ECO:0000256" key="1">
    <source>
        <dbReference type="ARBA" id="ARBA00022481"/>
    </source>
</evidence>
<evidence type="ECO:0000256" key="3">
    <source>
        <dbReference type="ARBA" id="ARBA00023134"/>
    </source>
</evidence>
<dbReference type="PRINTS" id="PR00449">
    <property type="entry name" value="RASTRNSFRMNG"/>
</dbReference>
<dbReference type="InterPro" id="IPR005225">
    <property type="entry name" value="Small_GTP-bd"/>
</dbReference>
<dbReference type="InterPro" id="IPR027417">
    <property type="entry name" value="P-loop_NTPase"/>
</dbReference>
<dbReference type="GO" id="GO:0007264">
    <property type="term" value="P:small GTPase-mediated signal transduction"/>
    <property type="evidence" value="ECO:0007669"/>
    <property type="project" value="InterPro"/>
</dbReference>
<dbReference type="PROSITE" id="PS51420">
    <property type="entry name" value="RHO"/>
    <property type="match status" value="1"/>
</dbReference>
<organism evidence="4 5">
    <name type="scientific">Zopfia rhizophila CBS 207.26</name>
    <dbReference type="NCBI Taxonomy" id="1314779"/>
    <lineage>
        <taxon>Eukaryota</taxon>
        <taxon>Fungi</taxon>
        <taxon>Dikarya</taxon>
        <taxon>Ascomycota</taxon>
        <taxon>Pezizomycotina</taxon>
        <taxon>Dothideomycetes</taxon>
        <taxon>Dothideomycetes incertae sedis</taxon>
        <taxon>Zopfiaceae</taxon>
        <taxon>Zopfia</taxon>
    </lineage>
</organism>
<dbReference type="PANTHER" id="PTHR24072">
    <property type="entry name" value="RHO FAMILY GTPASE"/>
    <property type="match status" value="1"/>
</dbReference>
<dbReference type="InterPro" id="IPR003578">
    <property type="entry name" value="Small_GTPase_Rho"/>
</dbReference>
<keyword evidence="3" id="KW-0342">GTP-binding</keyword>
<dbReference type="GO" id="GO:0005525">
    <property type="term" value="F:GTP binding"/>
    <property type="evidence" value="ECO:0007669"/>
    <property type="project" value="UniProtKB-KW"/>
</dbReference>
<keyword evidence="1" id="KW-0488">Methylation</keyword>
<evidence type="ECO:0000256" key="2">
    <source>
        <dbReference type="ARBA" id="ARBA00022741"/>
    </source>
</evidence>
<proteinExistence type="predicted"/>
<dbReference type="GO" id="GO:0003924">
    <property type="term" value="F:GTPase activity"/>
    <property type="evidence" value="ECO:0007669"/>
    <property type="project" value="InterPro"/>
</dbReference>
<name>A0A6A6EQY1_9PEZI</name>
<dbReference type="Gene3D" id="3.40.50.300">
    <property type="entry name" value="P-loop containing nucleotide triphosphate hydrolases"/>
    <property type="match status" value="1"/>
</dbReference>